<accession>A0ABD1L0L5</accession>
<feature type="compositionally biased region" description="Low complexity" evidence="6">
    <location>
        <begin position="16"/>
        <end position="25"/>
    </location>
</feature>
<dbReference type="Proteomes" id="UP001603857">
    <property type="component" value="Unassembled WGS sequence"/>
</dbReference>
<dbReference type="PROSITE" id="PS51032">
    <property type="entry name" value="AP2_ERF"/>
    <property type="match status" value="1"/>
</dbReference>
<feature type="compositionally biased region" description="Basic and acidic residues" evidence="6">
    <location>
        <begin position="53"/>
        <end position="63"/>
    </location>
</feature>
<feature type="domain" description="AP2/ERF" evidence="7">
    <location>
        <begin position="38"/>
        <end position="85"/>
    </location>
</feature>
<evidence type="ECO:0000256" key="5">
    <source>
        <dbReference type="ARBA" id="ARBA00023242"/>
    </source>
</evidence>
<evidence type="ECO:0000313" key="8">
    <source>
        <dbReference type="EMBL" id="KAL2317049.1"/>
    </source>
</evidence>
<keyword evidence="2" id="KW-0805">Transcription regulation</keyword>
<dbReference type="GO" id="GO:0003677">
    <property type="term" value="F:DNA binding"/>
    <property type="evidence" value="ECO:0007669"/>
    <property type="project" value="UniProtKB-KW"/>
</dbReference>
<proteinExistence type="predicted"/>
<sequence length="85" mass="8807">MTSSTASQRQGRLSHGGAAAALVVPGPTPAHASAKEIRYRRVRKRPCGGYAGEIRDPGNRSAEEAASTYDPAAPEFGAAKAKISL</sequence>
<keyword evidence="5" id="KW-0539">Nucleus</keyword>
<keyword evidence="3" id="KW-0238">DNA-binding</keyword>
<dbReference type="AlphaFoldDB" id="A0ABD1L0L5"/>
<dbReference type="InterPro" id="IPR001471">
    <property type="entry name" value="AP2/ERF_dom"/>
</dbReference>
<dbReference type="EMBL" id="JBGMDY010000011">
    <property type="protein sequence ID" value="KAL2317049.1"/>
    <property type="molecule type" value="Genomic_DNA"/>
</dbReference>
<evidence type="ECO:0000256" key="6">
    <source>
        <dbReference type="SAM" id="MobiDB-lite"/>
    </source>
</evidence>
<feature type="region of interest" description="Disordered" evidence="6">
    <location>
        <begin position="49"/>
        <end position="69"/>
    </location>
</feature>
<evidence type="ECO:0000313" key="9">
    <source>
        <dbReference type="Proteomes" id="UP001603857"/>
    </source>
</evidence>
<evidence type="ECO:0000256" key="1">
    <source>
        <dbReference type="ARBA" id="ARBA00004123"/>
    </source>
</evidence>
<evidence type="ECO:0000256" key="3">
    <source>
        <dbReference type="ARBA" id="ARBA00023125"/>
    </source>
</evidence>
<organism evidence="8 9">
    <name type="scientific">Flemingia macrophylla</name>
    <dbReference type="NCBI Taxonomy" id="520843"/>
    <lineage>
        <taxon>Eukaryota</taxon>
        <taxon>Viridiplantae</taxon>
        <taxon>Streptophyta</taxon>
        <taxon>Embryophyta</taxon>
        <taxon>Tracheophyta</taxon>
        <taxon>Spermatophyta</taxon>
        <taxon>Magnoliopsida</taxon>
        <taxon>eudicotyledons</taxon>
        <taxon>Gunneridae</taxon>
        <taxon>Pentapetalae</taxon>
        <taxon>rosids</taxon>
        <taxon>fabids</taxon>
        <taxon>Fabales</taxon>
        <taxon>Fabaceae</taxon>
        <taxon>Papilionoideae</taxon>
        <taxon>50 kb inversion clade</taxon>
        <taxon>NPAAA clade</taxon>
        <taxon>indigoferoid/millettioid clade</taxon>
        <taxon>Phaseoleae</taxon>
        <taxon>Flemingia</taxon>
    </lineage>
</organism>
<reference evidence="8 9" key="1">
    <citation type="submission" date="2024-08" db="EMBL/GenBank/DDBJ databases">
        <title>Insights into the chromosomal genome structure of Flemingia macrophylla.</title>
        <authorList>
            <person name="Ding Y."/>
            <person name="Zhao Y."/>
            <person name="Bi W."/>
            <person name="Wu M."/>
            <person name="Zhao G."/>
            <person name="Gong Y."/>
            <person name="Li W."/>
            <person name="Zhang P."/>
        </authorList>
    </citation>
    <scope>NUCLEOTIDE SEQUENCE [LARGE SCALE GENOMIC DNA]</scope>
    <source>
        <strain evidence="8">DYQJB</strain>
        <tissue evidence="8">Leaf</tissue>
    </source>
</reference>
<comment type="caution">
    <text evidence="8">The sequence shown here is derived from an EMBL/GenBank/DDBJ whole genome shotgun (WGS) entry which is preliminary data.</text>
</comment>
<protein>
    <recommendedName>
        <fullName evidence="7">AP2/ERF domain-containing protein</fullName>
    </recommendedName>
</protein>
<gene>
    <name evidence="8" type="ORF">Fmac_030925</name>
</gene>
<feature type="compositionally biased region" description="Polar residues" evidence="6">
    <location>
        <begin position="1"/>
        <end position="11"/>
    </location>
</feature>
<feature type="region of interest" description="Disordered" evidence="6">
    <location>
        <begin position="1"/>
        <end position="32"/>
    </location>
</feature>
<evidence type="ECO:0000256" key="2">
    <source>
        <dbReference type="ARBA" id="ARBA00023015"/>
    </source>
</evidence>
<name>A0ABD1L0L5_9FABA</name>
<dbReference type="GO" id="GO:0005634">
    <property type="term" value="C:nucleus"/>
    <property type="evidence" value="ECO:0007669"/>
    <property type="project" value="UniProtKB-SubCell"/>
</dbReference>
<keyword evidence="4" id="KW-0804">Transcription</keyword>
<keyword evidence="9" id="KW-1185">Reference proteome</keyword>
<evidence type="ECO:0000256" key="4">
    <source>
        <dbReference type="ARBA" id="ARBA00023163"/>
    </source>
</evidence>
<comment type="subcellular location">
    <subcellularLocation>
        <location evidence="1">Nucleus</location>
    </subcellularLocation>
</comment>
<evidence type="ECO:0000259" key="7">
    <source>
        <dbReference type="PROSITE" id="PS51032"/>
    </source>
</evidence>